<dbReference type="EMBL" id="FOZK01000001">
    <property type="protein sequence ID" value="SFR86338.1"/>
    <property type="molecule type" value="Genomic_DNA"/>
</dbReference>
<keyword evidence="2" id="KW-1185">Reference proteome</keyword>
<protein>
    <submittedName>
        <fullName evidence="1">Uncharacterized protein</fullName>
    </submittedName>
</protein>
<evidence type="ECO:0000313" key="1">
    <source>
        <dbReference type="EMBL" id="SFR86338.1"/>
    </source>
</evidence>
<evidence type="ECO:0000313" key="2">
    <source>
        <dbReference type="Proteomes" id="UP000199062"/>
    </source>
</evidence>
<reference evidence="1 2" key="1">
    <citation type="submission" date="2016-10" db="EMBL/GenBank/DDBJ databases">
        <authorList>
            <person name="de Groot N.N."/>
        </authorList>
    </citation>
    <scope>NUCLEOTIDE SEQUENCE [LARGE SCALE GENOMIC DNA]</scope>
    <source>
        <strain evidence="1 2">CGMCC 1.10457</strain>
    </source>
</reference>
<dbReference type="Gene3D" id="2.130.10.10">
    <property type="entry name" value="YVTN repeat-like/Quinoprotein amine dehydrogenase"/>
    <property type="match status" value="1"/>
</dbReference>
<name>A0A1I6K5I4_9EURY</name>
<proteinExistence type="predicted"/>
<dbReference type="InterPro" id="IPR052025">
    <property type="entry name" value="Xyloglucanase_GH74"/>
</dbReference>
<organism evidence="1 2">
    <name type="scientific">Halomicrobium zhouii</name>
    <dbReference type="NCBI Taxonomy" id="767519"/>
    <lineage>
        <taxon>Archaea</taxon>
        <taxon>Methanobacteriati</taxon>
        <taxon>Methanobacteriota</taxon>
        <taxon>Stenosarchaea group</taxon>
        <taxon>Halobacteria</taxon>
        <taxon>Halobacteriales</taxon>
        <taxon>Haloarculaceae</taxon>
        <taxon>Halomicrobium</taxon>
    </lineage>
</organism>
<dbReference type="STRING" id="767519.SAMN05216559_0207"/>
<dbReference type="SUPFAM" id="SSF110296">
    <property type="entry name" value="Oligoxyloglucan reducing end-specific cellobiohydrolase"/>
    <property type="match status" value="1"/>
</dbReference>
<dbReference type="RefSeq" id="WP_089813039.1">
    <property type="nucleotide sequence ID" value="NZ_FOZK01000001.1"/>
</dbReference>
<dbReference type="AlphaFoldDB" id="A0A1I6K5I4"/>
<dbReference type="PANTHER" id="PTHR43739:SF5">
    <property type="entry name" value="EXO-ALPHA-SIALIDASE"/>
    <property type="match status" value="1"/>
</dbReference>
<dbReference type="GO" id="GO:0010411">
    <property type="term" value="P:xyloglucan metabolic process"/>
    <property type="evidence" value="ECO:0007669"/>
    <property type="project" value="TreeGrafter"/>
</dbReference>
<dbReference type="InterPro" id="IPR015943">
    <property type="entry name" value="WD40/YVTN_repeat-like_dom_sf"/>
</dbReference>
<accession>A0A1I6K5I4</accession>
<dbReference type="PANTHER" id="PTHR43739">
    <property type="entry name" value="XYLOGLUCANASE (EUROFUNG)"/>
    <property type="match status" value="1"/>
</dbReference>
<dbReference type="OrthoDB" id="197823at2157"/>
<gene>
    <name evidence="1" type="ORF">SAMN05216559_0207</name>
</gene>
<sequence length="336" mass="35756">MLLVGSDDGVYALPGPDESADVTDRLTSAGEADGSSGVVKTLSSGRAMRLRQFDGLPGVFAATASGLIHSPDGDNWIGLGVPEPKVYAVGATLDGERLYAGTRPAAVYATDVFVPGDRAPTVDWRELDGFQDLPSREEWRLPRHEDLAQVRDVTADPADPDRVVAGVEVGGVHVSDDRGETWTERRSDVNDDVHELHVVGPGEYVAATGFGLFRTRDAGQSWTRLDEAVDQRYFRRVFSLGETVYAAGALASSASWDDPDADPALFAVRDDALTQVGIPDEAGTVTGMAAVDGDLVAATHRGSLFAVRGNEVQRFGAFPVPDDATGSYTPVAWLPE</sequence>
<dbReference type="Proteomes" id="UP000199062">
    <property type="component" value="Unassembled WGS sequence"/>
</dbReference>